<dbReference type="Pfam" id="PF16371">
    <property type="entry name" value="MetallophosN"/>
    <property type="match status" value="1"/>
</dbReference>
<organism evidence="5 6">
    <name type="scientific">Sphingobacterium spiritivorum</name>
    <name type="common">Flavobacterium spiritivorum</name>
    <dbReference type="NCBI Taxonomy" id="258"/>
    <lineage>
        <taxon>Bacteria</taxon>
        <taxon>Pseudomonadati</taxon>
        <taxon>Bacteroidota</taxon>
        <taxon>Sphingobacteriia</taxon>
        <taxon>Sphingobacteriales</taxon>
        <taxon>Sphingobacteriaceae</taxon>
        <taxon>Sphingobacterium</taxon>
    </lineage>
</organism>
<accession>A0A380CVZ9</accession>
<dbReference type="Proteomes" id="UP000254893">
    <property type="component" value="Unassembled WGS sequence"/>
</dbReference>
<dbReference type="GO" id="GO:0016787">
    <property type="term" value="F:hydrolase activity"/>
    <property type="evidence" value="ECO:0007669"/>
    <property type="project" value="InterPro"/>
</dbReference>
<evidence type="ECO:0000313" key="6">
    <source>
        <dbReference type="Proteomes" id="UP000254893"/>
    </source>
</evidence>
<dbReference type="InterPro" id="IPR032285">
    <property type="entry name" value="Metallophos_N"/>
</dbReference>
<dbReference type="InterPro" id="IPR004843">
    <property type="entry name" value="Calcineurin-like_PHP"/>
</dbReference>
<dbReference type="PANTHER" id="PTHR34512:SF30">
    <property type="entry name" value="OUTER MEMBRANE PROTEIN ASSEMBLY FACTOR BAMB"/>
    <property type="match status" value="1"/>
</dbReference>
<protein>
    <submittedName>
        <fullName evidence="5">Serine/threonine-protein kinase AfsK</fullName>
        <ecNumber evidence="5">2.7.11.1</ecNumber>
    </submittedName>
</protein>
<keyword evidence="5" id="KW-0418">Kinase</keyword>
<dbReference type="Gene3D" id="2.130.10.10">
    <property type="entry name" value="YVTN repeat-like/Quinoprotein amine dehydrogenase"/>
    <property type="match status" value="2"/>
</dbReference>
<dbReference type="Pfam" id="PF13360">
    <property type="entry name" value="PQQ_2"/>
    <property type="match status" value="1"/>
</dbReference>
<proteinExistence type="predicted"/>
<dbReference type="SUPFAM" id="SSF50998">
    <property type="entry name" value="Quinoprotein alcohol dehydrogenase-like"/>
    <property type="match status" value="2"/>
</dbReference>
<dbReference type="InterPro" id="IPR011047">
    <property type="entry name" value="Quinoprotein_ADH-like_sf"/>
</dbReference>
<dbReference type="Gene3D" id="3.60.21.10">
    <property type="match status" value="1"/>
</dbReference>
<keyword evidence="1" id="KW-0732">Signal</keyword>
<dbReference type="SMART" id="SM00564">
    <property type="entry name" value="PQQ"/>
    <property type="match status" value="6"/>
</dbReference>
<feature type="domain" description="Pyrrolo-quinoline quinone repeat" evidence="3">
    <location>
        <begin position="446"/>
        <end position="663"/>
    </location>
</feature>
<evidence type="ECO:0000313" key="5">
    <source>
        <dbReference type="EMBL" id="SUJ30685.1"/>
    </source>
</evidence>
<dbReference type="SUPFAM" id="SSF56300">
    <property type="entry name" value="Metallo-dependent phosphatases"/>
    <property type="match status" value="1"/>
</dbReference>
<keyword evidence="5" id="KW-0808">Transferase</keyword>
<dbReference type="PANTHER" id="PTHR34512">
    <property type="entry name" value="CELL SURFACE PROTEIN"/>
    <property type="match status" value="1"/>
</dbReference>
<dbReference type="Pfam" id="PF00149">
    <property type="entry name" value="Metallophos"/>
    <property type="match status" value="1"/>
</dbReference>
<feature type="chain" id="PRO_5016623594" evidence="1">
    <location>
        <begin position="19"/>
        <end position="795"/>
    </location>
</feature>
<name>A0A380CVZ9_SPHSI</name>
<dbReference type="InterPro" id="IPR015943">
    <property type="entry name" value="WD40/YVTN_repeat-like_dom_sf"/>
</dbReference>
<evidence type="ECO:0000256" key="1">
    <source>
        <dbReference type="SAM" id="SignalP"/>
    </source>
</evidence>
<dbReference type="EC" id="2.7.11.1" evidence="5"/>
<dbReference type="InterPro" id="IPR002372">
    <property type="entry name" value="PQQ_rpt_dom"/>
</dbReference>
<dbReference type="GO" id="GO:0004674">
    <property type="term" value="F:protein serine/threonine kinase activity"/>
    <property type="evidence" value="ECO:0007669"/>
    <property type="project" value="UniProtKB-EC"/>
</dbReference>
<evidence type="ECO:0000259" key="2">
    <source>
        <dbReference type="Pfam" id="PF00149"/>
    </source>
</evidence>
<sequence length="795" mass="88071">MRKILLISAFLTAQLVHAQYRGQVYIDLNDNKKPDLNEKGVGDILVSDGYDIVKTDANGKFDIKPHEKARFLFITVPSGYKAGKTHYIKLSKADETYDFSLVKDEVQSADKLRFIQITDTETPLYGQWIDNVRNYAREQGASLIMHTGDICYEPGMQFHARQVNSELMRRPTYYAVGNHDLVKGEYGEKLFEDLFGPTYYSFDAGPAHFVVTPMAGGDYAPSYTQDQVIAWLKKDLAAKDKNKPLIFINHDFAVGKDFVMKGKTEEIDLKQYNLKAWLFGHWHNNFVQRVGEGNVYVISTGAPNKGGIDNSAGQFMAIDINKDGVTHVQPVYANLKGHVAVVSPASTGMNTLNGNKLDINVNIYDSERAVTGAYTYIYDQSGKQIAKETLQQQSDWNWRGQSALGKVSYGVNYEMLTEVIYANGERELKKQPFTLTKTVADQALQLIWSANIGASVWKASPLVVDDMVLAATIDDGTTDKSKIVALDKKTGKEIWSYRTKSSVKNKLNVAEGLVLATDGAGNVYALDVKTGKLKWTKSLSGGTLPVYVTGGVVDKGVYYTGYGKYLSALNVKTGDVIWQNKDWNSGEGMPGSMLIAKDVLITGSNWNSLFAHDLASGKLLWKRNDDGLRFRSGGVSFDGEYVYTTGLNGLFVLDLKTGETVRKKIFEDEFKVMASPLLLNGELIMPTSVSGVKSYDMKTLEEKWQFNTGEALVYTSAYTSPDQHKPVRTVESSVLAVGNNLYFGASDGQFYVLDQTGKLVQAITLGAPVLAEATVADRYMYVADFSGNVHCFKMK</sequence>
<reference evidence="5 6" key="1">
    <citation type="submission" date="2018-06" db="EMBL/GenBank/DDBJ databases">
        <authorList>
            <consortium name="Pathogen Informatics"/>
            <person name="Doyle S."/>
        </authorList>
    </citation>
    <scope>NUCLEOTIDE SEQUENCE [LARGE SCALE GENOMIC DNA]</scope>
    <source>
        <strain evidence="5 6">NCTC11388</strain>
    </source>
</reference>
<dbReference type="RefSeq" id="WP_115171932.1">
    <property type="nucleotide sequence ID" value="NZ_UGYW01000002.1"/>
</dbReference>
<gene>
    <name evidence="5" type="primary">afsK</name>
    <name evidence="5" type="ORF">NCTC11388_04843</name>
</gene>
<feature type="domain" description="Calcineurin-like phosphoesterase N-terminal" evidence="4">
    <location>
        <begin position="37"/>
        <end position="100"/>
    </location>
</feature>
<evidence type="ECO:0000259" key="3">
    <source>
        <dbReference type="Pfam" id="PF13360"/>
    </source>
</evidence>
<dbReference type="InterPro" id="IPR029052">
    <property type="entry name" value="Metallo-depent_PP-like"/>
</dbReference>
<dbReference type="AlphaFoldDB" id="A0A380CVZ9"/>
<dbReference type="InterPro" id="IPR018391">
    <property type="entry name" value="PQQ_b-propeller_rpt"/>
</dbReference>
<feature type="signal peptide" evidence="1">
    <location>
        <begin position="1"/>
        <end position="18"/>
    </location>
</feature>
<evidence type="ECO:0000259" key="4">
    <source>
        <dbReference type="Pfam" id="PF16371"/>
    </source>
</evidence>
<dbReference type="EMBL" id="UGYW01000002">
    <property type="protein sequence ID" value="SUJ30685.1"/>
    <property type="molecule type" value="Genomic_DNA"/>
</dbReference>
<feature type="domain" description="Calcineurin-like phosphoesterase" evidence="2">
    <location>
        <begin position="113"/>
        <end position="284"/>
    </location>
</feature>